<protein>
    <submittedName>
        <fullName evidence="2">Effector protein</fullName>
    </submittedName>
</protein>
<gene>
    <name evidence="2" type="ORF">SAMN06273570_0008</name>
</gene>
<dbReference type="Proteomes" id="UP000219271">
    <property type="component" value="Unassembled WGS sequence"/>
</dbReference>
<dbReference type="EMBL" id="OCMY01000001">
    <property type="protein sequence ID" value="SOD34921.1"/>
    <property type="molecule type" value="Genomic_DNA"/>
</dbReference>
<evidence type="ECO:0000313" key="3">
    <source>
        <dbReference type="Proteomes" id="UP000219271"/>
    </source>
</evidence>
<organism evidence="2 3">
    <name type="scientific">Candidatus Pantoea floridensis</name>
    <dbReference type="NCBI Taxonomy" id="1938870"/>
    <lineage>
        <taxon>Bacteria</taxon>
        <taxon>Pseudomonadati</taxon>
        <taxon>Pseudomonadota</taxon>
        <taxon>Gammaproteobacteria</taxon>
        <taxon>Enterobacterales</taxon>
        <taxon>Erwiniaceae</taxon>
        <taxon>Pantoea</taxon>
    </lineage>
</organism>
<evidence type="ECO:0000256" key="1">
    <source>
        <dbReference type="SAM" id="MobiDB-lite"/>
    </source>
</evidence>
<name>A0A286BLA5_9GAMM</name>
<proteinExistence type="predicted"/>
<dbReference type="AlphaFoldDB" id="A0A286BLA5"/>
<accession>A0A286BLA5</accession>
<dbReference type="RefSeq" id="WP_097094026.1">
    <property type="nucleotide sequence ID" value="NZ_OCMY01000001.1"/>
</dbReference>
<sequence length="222" mass="25393">MKYVERYSREAPYILIAGYDDNDLNAIESSLKKIKSKPIGNTLLKKIEELSDNGRFVKIACLYHIGHTARPMLTESQLNYFKSLKLSNNPYDKDHNSLASYISRKPPSKSRREGTSAYIEFDPTQSVDVDNGEPKRSHRRDLVFVSLVHELIHSLRFLKGNSLVGHNGDSQDPSSPAMEEEYRAVGLGRYADRPITENTIRAEHGLQLRKSYLIPRRLQNVF</sequence>
<keyword evidence="3" id="KW-1185">Reference proteome</keyword>
<reference evidence="3" key="1">
    <citation type="submission" date="2017-09" db="EMBL/GenBank/DDBJ databases">
        <authorList>
            <person name="Varghese N."/>
            <person name="Submissions S."/>
        </authorList>
    </citation>
    <scope>NUCLEOTIDE SEQUENCE [LARGE SCALE GENOMIC DNA]</scope>
    <source>
        <strain evidence="3">JKS000234</strain>
    </source>
</reference>
<dbReference type="InterPro" id="IPR028208">
    <property type="entry name" value="Effector_pro_NleD-like"/>
</dbReference>
<evidence type="ECO:0000313" key="2">
    <source>
        <dbReference type="EMBL" id="SOD34921.1"/>
    </source>
</evidence>
<feature type="region of interest" description="Disordered" evidence="1">
    <location>
        <begin position="95"/>
        <end position="135"/>
    </location>
</feature>
<dbReference type="Pfam" id="PF14891">
    <property type="entry name" value="Peptidase_M91"/>
    <property type="match status" value="1"/>
</dbReference>
<dbReference type="OrthoDB" id="8821494at2"/>